<feature type="compositionally biased region" description="Acidic residues" evidence="9">
    <location>
        <begin position="454"/>
        <end position="463"/>
    </location>
</feature>
<keyword evidence="1" id="KW-0479">Metal-binding</keyword>
<dbReference type="SMART" id="SM00248">
    <property type="entry name" value="ANK"/>
    <property type="match status" value="4"/>
</dbReference>
<feature type="compositionally biased region" description="Basic residues" evidence="9">
    <location>
        <begin position="437"/>
        <end position="447"/>
    </location>
</feature>
<name>A0A9W6U593_9STRA</name>
<evidence type="ECO:0000256" key="4">
    <source>
        <dbReference type="ARBA" id="ARBA00022833"/>
    </source>
</evidence>
<feature type="compositionally biased region" description="Polar residues" evidence="9">
    <location>
        <begin position="521"/>
        <end position="540"/>
    </location>
</feature>
<dbReference type="InterPro" id="IPR002110">
    <property type="entry name" value="Ankyrin_rpt"/>
</dbReference>
<dbReference type="GO" id="GO:0008270">
    <property type="term" value="F:zinc ion binding"/>
    <property type="evidence" value="ECO:0007669"/>
    <property type="project" value="UniProtKB-KW"/>
</dbReference>
<dbReference type="Pfam" id="PF00632">
    <property type="entry name" value="HECT"/>
    <property type="match status" value="1"/>
</dbReference>
<sequence length="1389" mass="157723">MSTRGDLYAKSCVATLTMDDLPRKNVLSMPRVARGDLVKVLDLVQCSRSEGQQWELVFTRWRNGMETWLPLEVVQLYASNLLQEFYVNSINSWAFHGRLQPATNLRLFRTEVELWLFHEEFQKFYSRLREKRAGGGTAGSQQRAVQTSTQVRVKPERVVPATNTTQTLPAHNSTPAIQGPVMSVPATVVAAPVATAAALTQHPVPPIVATALAASGAPTAAVADPSEAVIREFELRRLARERQEQLDEQRRNQRLVLHQQQQADVQRRQEHEQEEQQLRILLEEQERERRIQHERQRQKAHEVLHQKQMEYQQRLRVQQQREKLAEIQQQEQERQQRAQDQDQLRKRLQLNKTATQRTPTPRRPQEAATRTSLQTEPSHQGRQKNTTSLSKITKVRNSSSIWNNGYDDDYVPPESSESESEDSDLSASSETSERSNHRGGMRRRKRLLYSQVERDDEDDDEFPDLSQPPPGARRRNVPEDSSDDDAPIRKPTQTRKRRKRLHQSDSPMENGGASNIEVDLTQPSNEEGGRQNSQEISTVTPVVISEDHSQGKQSSDREVTSEPVEDDDVPDLDDDLDFEPSTIIGEIRCVCGAASVGGYRGQWLQCWKEDCGVWEHADCVGFLKIFETTPPPEYLCTRCDPEAYLARCVHASNKILDWLFQCCESRNSKQLMELLEDNTGATNLPSDWKNANYEGRTLAMHAARNGLAKCLRYLMDERKVDIFATDERSRNALHYAAIGGSVACCRLLLKRDRKLLLHQDLRGCMPFHCLLQSSKVNRLCIPFMREDSALVGMGDLDSNFPIHYACQAVNNYTVEICQMIFAAQPSMLQEKSSEGLHPLMILCKAAGGSTAVRKQSASLSQATNSAREIMSMMLDIDVFGDCLNETAPNGWSPLHFAAASGNHELVTSLCNLGLFDVDHAVKETGLTALHIAAQENHALCVRALLLEGLNIVAKDSDGWIPILYATEPTTIQEFMHYKLTKQLSRLHRMLSKYQQRELVRQWQQRVARDPTCFDILNDWCQCDPERIERMEGLLLSNPFLLRLDNKLEYIWRHIIPSIKKTRGQSVFDAGNGKSSADDHSRKQKKLAFVFTRERGCFWKQFIDMGMGLEPENFRLPIVFSIERGSANREGNLKLILIRLAAGLLKDMPGLLMRGYTVDLEPNPLSIDKQILTAQLLGYYLLGELVAHFVLYAVPISGILDFAPAFMRSISCKGKHKLAGDEHWEIAGRSFATGFEAVLPATLELFHADGLRVLFNGPETSLNICQIDWNTAVDWDIRGSETMENEVVENAKAWMPRLMSELVKEEQQLVLLFMTGTFQLVNEYFFRSEGGRITIASCLESSSTLDSDAMYPMMEYKPHTLRLPSYTCYEAFKKATLTVIRHVDQAFLPE</sequence>
<feature type="compositionally biased region" description="Basic residues" evidence="9">
    <location>
        <begin position="492"/>
        <end position="501"/>
    </location>
</feature>
<keyword evidence="7" id="KW-0833">Ubl conjugation pathway</keyword>
<organism evidence="11 12">
    <name type="scientific">Phytophthora fragariaefolia</name>
    <dbReference type="NCBI Taxonomy" id="1490495"/>
    <lineage>
        <taxon>Eukaryota</taxon>
        <taxon>Sar</taxon>
        <taxon>Stramenopiles</taxon>
        <taxon>Oomycota</taxon>
        <taxon>Peronosporomycetes</taxon>
        <taxon>Peronosporales</taxon>
        <taxon>Peronosporaceae</taxon>
        <taxon>Phytophthora</taxon>
    </lineage>
</organism>
<comment type="caution">
    <text evidence="11">The sequence shown here is derived from an EMBL/GenBank/DDBJ whole genome shotgun (WGS) entry which is preliminary data.</text>
</comment>
<comment type="caution">
    <text evidence="7">Lacks conserved residue(s) required for the propagation of feature annotation.</text>
</comment>
<dbReference type="PROSITE" id="PS50088">
    <property type="entry name" value="ANK_REPEAT"/>
    <property type="match status" value="2"/>
</dbReference>
<dbReference type="GO" id="GO:0004842">
    <property type="term" value="F:ubiquitin-protein transferase activity"/>
    <property type="evidence" value="ECO:0007669"/>
    <property type="project" value="InterPro"/>
</dbReference>
<feature type="compositionally biased region" description="Acidic residues" evidence="9">
    <location>
        <begin position="563"/>
        <end position="575"/>
    </location>
</feature>
<dbReference type="PANTHER" id="PTHR24161:SF85">
    <property type="entry name" value="PALMITOYLTRANSFERASE HIP14"/>
    <property type="match status" value="1"/>
</dbReference>
<dbReference type="Proteomes" id="UP001165121">
    <property type="component" value="Unassembled WGS sequence"/>
</dbReference>
<accession>A0A9W6U593</accession>
<feature type="repeat" description="ANK" evidence="6">
    <location>
        <begin position="924"/>
        <end position="956"/>
    </location>
</feature>
<dbReference type="PROSITE" id="PS50237">
    <property type="entry name" value="HECT"/>
    <property type="match status" value="1"/>
</dbReference>
<evidence type="ECO:0000256" key="7">
    <source>
        <dbReference type="PROSITE-ProRule" id="PRU00104"/>
    </source>
</evidence>
<feature type="repeat" description="ANK" evidence="6">
    <location>
        <begin position="889"/>
        <end position="913"/>
    </location>
</feature>
<feature type="compositionally biased region" description="Basic and acidic residues" evidence="9">
    <location>
        <begin position="545"/>
        <end position="560"/>
    </location>
</feature>
<evidence type="ECO:0000256" key="1">
    <source>
        <dbReference type="ARBA" id="ARBA00022723"/>
    </source>
</evidence>
<dbReference type="EMBL" id="BSXT01000406">
    <property type="protein sequence ID" value="GMF26590.1"/>
    <property type="molecule type" value="Genomic_DNA"/>
</dbReference>
<dbReference type="Gene3D" id="1.25.40.20">
    <property type="entry name" value="Ankyrin repeat-containing domain"/>
    <property type="match status" value="2"/>
</dbReference>
<evidence type="ECO:0000313" key="12">
    <source>
        <dbReference type="Proteomes" id="UP001165121"/>
    </source>
</evidence>
<gene>
    <name evidence="11" type="ORF">Pfra01_000506500</name>
</gene>
<keyword evidence="2" id="KW-0677">Repeat</keyword>
<reference evidence="11" key="1">
    <citation type="submission" date="2023-04" db="EMBL/GenBank/DDBJ databases">
        <title>Phytophthora fragariaefolia NBRC 109709.</title>
        <authorList>
            <person name="Ichikawa N."/>
            <person name="Sato H."/>
            <person name="Tonouchi N."/>
        </authorList>
    </citation>
    <scope>NUCLEOTIDE SEQUENCE</scope>
    <source>
        <strain evidence="11">NBRC 109709</strain>
    </source>
</reference>
<keyword evidence="5 6" id="KW-0040">ANK repeat</keyword>
<keyword evidence="4" id="KW-0862">Zinc</keyword>
<feature type="compositionally biased region" description="Polar residues" evidence="9">
    <location>
        <begin position="372"/>
        <end position="403"/>
    </location>
</feature>
<keyword evidence="12" id="KW-1185">Reference proteome</keyword>
<dbReference type="Pfam" id="PF12796">
    <property type="entry name" value="Ank_2"/>
    <property type="match status" value="2"/>
</dbReference>
<dbReference type="InterPro" id="IPR001965">
    <property type="entry name" value="Znf_PHD"/>
</dbReference>
<feature type="region of interest" description="Disordered" evidence="9">
    <location>
        <begin position="348"/>
        <end position="575"/>
    </location>
</feature>
<dbReference type="OrthoDB" id="10057496at2759"/>
<dbReference type="Gene3D" id="3.30.40.10">
    <property type="entry name" value="Zinc/RING finger domain, C3HC4 (zinc finger)"/>
    <property type="match status" value="1"/>
</dbReference>
<dbReference type="PANTHER" id="PTHR24161">
    <property type="entry name" value="ANK_REP_REGION DOMAIN-CONTAINING PROTEIN-RELATED"/>
    <property type="match status" value="1"/>
</dbReference>
<feature type="coiled-coil region" evidence="8">
    <location>
        <begin position="317"/>
        <end position="347"/>
    </location>
</feature>
<dbReference type="InterPro" id="IPR000569">
    <property type="entry name" value="HECT_dom"/>
</dbReference>
<keyword evidence="3" id="KW-0863">Zinc-finger</keyword>
<dbReference type="SMART" id="SM00249">
    <property type="entry name" value="PHD"/>
    <property type="match status" value="1"/>
</dbReference>
<dbReference type="InterPro" id="IPR013083">
    <property type="entry name" value="Znf_RING/FYVE/PHD"/>
</dbReference>
<feature type="domain" description="HECT" evidence="10">
    <location>
        <begin position="1229"/>
        <end position="1389"/>
    </location>
</feature>
<dbReference type="InterPro" id="IPR011011">
    <property type="entry name" value="Znf_FYVE_PHD"/>
</dbReference>
<evidence type="ECO:0000313" key="11">
    <source>
        <dbReference type="EMBL" id="GMF26590.1"/>
    </source>
</evidence>
<evidence type="ECO:0000256" key="2">
    <source>
        <dbReference type="ARBA" id="ARBA00022737"/>
    </source>
</evidence>
<keyword evidence="8" id="KW-0175">Coiled coil</keyword>
<dbReference type="PROSITE" id="PS50297">
    <property type="entry name" value="ANK_REP_REGION"/>
    <property type="match status" value="2"/>
</dbReference>
<dbReference type="SUPFAM" id="SSF57903">
    <property type="entry name" value="FYVE/PHD zinc finger"/>
    <property type="match status" value="1"/>
</dbReference>
<feature type="compositionally biased region" description="Acidic residues" evidence="9">
    <location>
        <begin position="406"/>
        <end position="424"/>
    </location>
</feature>
<evidence type="ECO:0000256" key="8">
    <source>
        <dbReference type="SAM" id="Coils"/>
    </source>
</evidence>
<evidence type="ECO:0000256" key="6">
    <source>
        <dbReference type="PROSITE-ProRule" id="PRU00023"/>
    </source>
</evidence>
<evidence type="ECO:0000259" key="10">
    <source>
        <dbReference type="PROSITE" id="PS50237"/>
    </source>
</evidence>
<evidence type="ECO:0000256" key="9">
    <source>
        <dbReference type="SAM" id="MobiDB-lite"/>
    </source>
</evidence>
<evidence type="ECO:0000256" key="5">
    <source>
        <dbReference type="ARBA" id="ARBA00023043"/>
    </source>
</evidence>
<dbReference type="InterPro" id="IPR036770">
    <property type="entry name" value="Ankyrin_rpt-contain_sf"/>
</dbReference>
<dbReference type="SUPFAM" id="SSF48403">
    <property type="entry name" value="Ankyrin repeat"/>
    <property type="match status" value="1"/>
</dbReference>
<proteinExistence type="predicted"/>
<protein>
    <submittedName>
        <fullName evidence="11">Unnamed protein product</fullName>
    </submittedName>
</protein>
<evidence type="ECO:0000256" key="3">
    <source>
        <dbReference type="ARBA" id="ARBA00022771"/>
    </source>
</evidence>